<name>A0A6J4H156_9CYAN</name>
<evidence type="ECO:0000313" key="1">
    <source>
        <dbReference type="EMBL" id="CAA9210271.1"/>
    </source>
</evidence>
<gene>
    <name evidence="1" type="ORF">AVDCRST_MAG92-66</name>
</gene>
<protein>
    <submittedName>
        <fullName evidence="1">Uncharacterized protein</fullName>
    </submittedName>
</protein>
<organism evidence="1">
    <name type="scientific">uncultured Coleofasciculus sp</name>
    <dbReference type="NCBI Taxonomy" id="1267456"/>
    <lineage>
        <taxon>Bacteria</taxon>
        <taxon>Bacillati</taxon>
        <taxon>Cyanobacteriota</taxon>
        <taxon>Cyanophyceae</taxon>
        <taxon>Coleofasciculales</taxon>
        <taxon>Coleofasciculaceae</taxon>
        <taxon>Coleofasciculus</taxon>
        <taxon>environmental samples</taxon>
    </lineage>
</organism>
<dbReference type="EMBL" id="CADCTM010000007">
    <property type="protein sequence ID" value="CAA9210271.1"/>
    <property type="molecule type" value="Genomic_DNA"/>
</dbReference>
<proteinExistence type="predicted"/>
<sequence>MRIDLKREGDKFLKLTLQILICTLLHFKLKGLYPSKKELKEQR</sequence>
<reference evidence="1" key="1">
    <citation type="submission" date="2020-02" db="EMBL/GenBank/DDBJ databases">
        <authorList>
            <person name="Meier V. D."/>
        </authorList>
    </citation>
    <scope>NUCLEOTIDE SEQUENCE</scope>
    <source>
        <strain evidence="1">AVDCRST_MAG92</strain>
    </source>
</reference>
<accession>A0A6J4H156</accession>
<dbReference type="AlphaFoldDB" id="A0A6J4H156"/>